<organism evidence="7">
    <name type="scientific">Vecturithrix granuli</name>
    <dbReference type="NCBI Taxonomy" id="1499967"/>
    <lineage>
        <taxon>Bacteria</taxon>
        <taxon>Candidatus Moduliflexota</taxon>
        <taxon>Candidatus Vecturitrichia</taxon>
        <taxon>Candidatus Vecturitrichales</taxon>
        <taxon>Candidatus Vecturitrichaceae</taxon>
        <taxon>Candidatus Vecturithrix</taxon>
    </lineage>
</organism>
<evidence type="ECO:0000256" key="4">
    <source>
        <dbReference type="ARBA" id="ARBA00022989"/>
    </source>
</evidence>
<dbReference type="InterPro" id="IPR039428">
    <property type="entry name" value="NUOK/Mnh_C1-like"/>
</dbReference>
<name>A0A081C505_VECG1</name>
<dbReference type="EMBL" id="DF820470">
    <property type="protein sequence ID" value="GAK59660.1"/>
    <property type="molecule type" value="Genomic_DNA"/>
</dbReference>
<dbReference type="InterPro" id="IPR050601">
    <property type="entry name" value="CPA3_antiporter_subunitC"/>
</dbReference>
<dbReference type="PANTHER" id="PTHR34583:SF3">
    <property type="entry name" value="MULTISUBUNIT SODIUM_HYDROGEN ANTIPORTER, MNHC SUBUNIT"/>
    <property type="match status" value="1"/>
</dbReference>
<reference evidence="7" key="1">
    <citation type="journal article" date="2015" name="PeerJ">
        <title>First genomic representation of candidate bacterial phylum KSB3 points to enhanced environmental sensing as a trigger of wastewater bulking.</title>
        <authorList>
            <person name="Sekiguchi Y."/>
            <person name="Ohashi A."/>
            <person name="Parks D.H."/>
            <person name="Yamauchi T."/>
            <person name="Tyson G.W."/>
            <person name="Hugenholtz P."/>
        </authorList>
    </citation>
    <scope>NUCLEOTIDE SEQUENCE [LARGE SCALE GENOMIC DNA]</scope>
</reference>
<comment type="similarity">
    <text evidence="2">Belongs to the CPA3 antiporters (TC 2.A.63) subunit C family.</text>
</comment>
<keyword evidence="7" id="KW-0830">Ubiquinone</keyword>
<protein>
    <submittedName>
        <fullName evidence="7">NADH-ubiquinone oxidoreductase chain 4L</fullName>
    </submittedName>
</protein>
<feature type="transmembrane region" description="Helical" evidence="6">
    <location>
        <begin position="36"/>
        <end position="57"/>
    </location>
</feature>
<evidence type="ECO:0000256" key="5">
    <source>
        <dbReference type="ARBA" id="ARBA00023136"/>
    </source>
</evidence>
<sequence>MAGYLIIALFLLGIWGLIYKHNLIKKVIALNIINSAIVILFVYQGSLSGQLAPILVVGVNDIVDPLPQALMLTAIVVGVCLTALALVLVYKIYQEYHTCDIRKIEMMIQHDDE</sequence>
<dbReference type="AlphaFoldDB" id="A0A081C505"/>
<comment type="subcellular location">
    <subcellularLocation>
        <location evidence="1">Membrane</location>
        <topology evidence="1">Multi-pass membrane protein</topology>
    </subcellularLocation>
</comment>
<evidence type="ECO:0000256" key="3">
    <source>
        <dbReference type="ARBA" id="ARBA00022692"/>
    </source>
</evidence>
<proteinExistence type="inferred from homology"/>
<dbReference type="Pfam" id="PF00420">
    <property type="entry name" value="Oxidored_q2"/>
    <property type="match status" value="1"/>
</dbReference>
<dbReference type="HOGENOM" id="CLU_082058_3_1_0"/>
<feature type="transmembrane region" description="Helical" evidence="6">
    <location>
        <begin position="69"/>
        <end position="93"/>
    </location>
</feature>
<evidence type="ECO:0000313" key="7">
    <source>
        <dbReference type="EMBL" id="GAK59660.1"/>
    </source>
</evidence>
<keyword evidence="8" id="KW-1185">Reference proteome</keyword>
<evidence type="ECO:0000256" key="2">
    <source>
        <dbReference type="ARBA" id="ARBA00010388"/>
    </source>
</evidence>
<evidence type="ECO:0000313" key="8">
    <source>
        <dbReference type="Proteomes" id="UP000030661"/>
    </source>
</evidence>
<evidence type="ECO:0000256" key="6">
    <source>
        <dbReference type="SAM" id="Phobius"/>
    </source>
</evidence>
<keyword evidence="3 6" id="KW-0812">Transmembrane</keyword>
<keyword evidence="5 6" id="KW-0472">Membrane</keyword>
<accession>A0A081C505</accession>
<keyword evidence="4 6" id="KW-1133">Transmembrane helix</keyword>
<dbReference type="GO" id="GO:0016020">
    <property type="term" value="C:membrane"/>
    <property type="evidence" value="ECO:0007669"/>
    <property type="project" value="UniProtKB-SubCell"/>
</dbReference>
<dbReference type="PANTHER" id="PTHR34583">
    <property type="entry name" value="ANTIPORTER SUBUNIT MNHC2-RELATED"/>
    <property type="match status" value="1"/>
</dbReference>
<evidence type="ECO:0000256" key="1">
    <source>
        <dbReference type="ARBA" id="ARBA00004141"/>
    </source>
</evidence>
<dbReference type="Proteomes" id="UP000030661">
    <property type="component" value="Unassembled WGS sequence"/>
</dbReference>
<dbReference type="eggNOG" id="COG1006">
    <property type="taxonomic scope" value="Bacteria"/>
</dbReference>
<dbReference type="STRING" id="1499967.U27_06645"/>
<gene>
    <name evidence="7" type="ORF">U27_06645</name>
</gene>
<dbReference type="Gene3D" id="1.10.287.3510">
    <property type="match status" value="1"/>
</dbReference>
<feature type="transmembrane region" description="Helical" evidence="6">
    <location>
        <begin position="6"/>
        <end position="24"/>
    </location>
</feature>